<dbReference type="Proteomes" id="UP000230055">
    <property type="component" value="Unassembled WGS sequence"/>
</dbReference>
<sequence>MKKNTIAQFQKSCRKIQKAIFANKKSKGFNITNVPLEFCLIEEELSEAFEAWRKKKDDLGEEIADVVIYLFGLASILKIDLGQEIIRKINKNKKRDYQKVKGVLLKK</sequence>
<evidence type="ECO:0000313" key="2">
    <source>
        <dbReference type="Proteomes" id="UP000230055"/>
    </source>
</evidence>
<organism evidence="1 2">
    <name type="scientific">Candidatus Nealsonbacteria bacterium CG_4_10_14_0_8_um_filter_35_10</name>
    <dbReference type="NCBI Taxonomy" id="1974683"/>
    <lineage>
        <taxon>Bacteria</taxon>
        <taxon>Candidatus Nealsoniibacteriota</taxon>
    </lineage>
</organism>
<dbReference type="InterPro" id="IPR025984">
    <property type="entry name" value="DCTPP"/>
</dbReference>
<dbReference type="SUPFAM" id="SSF101386">
    <property type="entry name" value="all-alpha NTP pyrophosphatases"/>
    <property type="match status" value="1"/>
</dbReference>
<reference evidence="2" key="1">
    <citation type="submission" date="2017-09" db="EMBL/GenBank/DDBJ databases">
        <title>Depth-based differentiation of microbial function through sediment-hosted aquifers and enrichment of novel symbionts in the deep terrestrial subsurface.</title>
        <authorList>
            <person name="Probst A.J."/>
            <person name="Ladd B."/>
            <person name="Jarett J.K."/>
            <person name="Geller-Mcgrath D.E."/>
            <person name="Sieber C.M.K."/>
            <person name="Emerson J.B."/>
            <person name="Anantharaman K."/>
            <person name="Thomas B.C."/>
            <person name="Malmstrom R."/>
            <person name="Stieglmeier M."/>
            <person name="Klingl A."/>
            <person name="Woyke T."/>
            <person name="Ryan C.M."/>
            <person name="Banfield J.F."/>
        </authorList>
    </citation>
    <scope>NUCLEOTIDE SEQUENCE [LARGE SCALE GENOMIC DNA]</scope>
</reference>
<comment type="caution">
    <text evidence="1">The sequence shown here is derived from an EMBL/GenBank/DDBJ whole genome shotgun (WGS) entry which is preliminary data.</text>
</comment>
<dbReference type="AlphaFoldDB" id="A0A2M7R8G1"/>
<accession>A0A2M7R8G1</accession>
<dbReference type="EMBL" id="PFLX01000001">
    <property type="protein sequence ID" value="PIY91076.1"/>
    <property type="molecule type" value="Genomic_DNA"/>
</dbReference>
<protein>
    <recommendedName>
        <fullName evidence="3">NTP pyrophosphohydrolase MazG putative catalytic core domain-containing protein</fullName>
    </recommendedName>
</protein>
<evidence type="ECO:0008006" key="3">
    <source>
        <dbReference type="Google" id="ProtNLM"/>
    </source>
</evidence>
<dbReference type="Pfam" id="PF12643">
    <property type="entry name" value="MazG-like"/>
    <property type="match status" value="1"/>
</dbReference>
<evidence type="ECO:0000313" key="1">
    <source>
        <dbReference type="EMBL" id="PIY91076.1"/>
    </source>
</evidence>
<dbReference type="GO" id="GO:0009143">
    <property type="term" value="P:nucleoside triphosphate catabolic process"/>
    <property type="evidence" value="ECO:0007669"/>
    <property type="project" value="InterPro"/>
</dbReference>
<proteinExistence type="predicted"/>
<name>A0A2M7R8G1_9BACT</name>
<dbReference type="GO" id="GO:0047429">
    <property type="term" value="F:nucleoside triphosphate diphosphatase activity"/>
    <property type="evidence" value="ECO:0007669"/>
    <property type="project" value="InterPro"/>
</dbReference>
<gene>
    <name evidence="1" type="ORF">COY72_00010</name>
</gene>
<dbReference type="Gene3D" id="1.10.287.1080">
    <property type="entry name" value="MazG-like"/>
    <property type="match status" value="1"/>
</dbReference>